<dbReference type="GO" id="GO:0004767">
    <property type="term" value="F:sphingomyelin phosphodiesterase activity"/>
    <property type="evidence" value="ECO:0007669"/>
    <property type="project" value="InterPro"/>
</dbReference>
<reference evidence="4" key="1">
    <citation type="submission" date="2016-11" db="EMBL/GenBank/DDBJ databases">
        <authorList>
            <person name="Varghese N."/>
            <person name="Submissions S."/>
        </authorList>
    </citation>
    <scope>NUCLEOTIDE SEQUENCE [LARGE SCALE GENOMIC DNA]</scope>
    <source>
        <strain evidence="4">CGMCC 1.8995</strain>
    </source>
</reference>
<dbReference type="Gene3D" id="2.100.10.30">
    <property type="entry name" value="Jacalin-like lectin domain"/>
    <property type="match status" value="1"/>
</dbReference>
<dbReference type="InterPro" id="IPR038772">
    <property type="entry name" value="Sph/SMPD2-like"/>
</dbReference>
<evidence type="ECO:0000259" key="2">
    <source>
        <dbReference type="PROSITE" id="PS51752"/>
    </source>
</evidence>
<name>A0A1M5K7H2_9ALTE</name>
<dbReference type="Pfam" id="PF01419">
    <property type="entry name" value="Jacalin"/>
    <property type="match status" value="1"/>
</dbReference>
<dbReference type="InterPro" id="IPR036691">
    <property type="entry name" value="Endo/exonu/phosph_ase_sf"/>
</dbReference>
<protein>
    <submittedName>
        <fullName evidence="3">Jacalin-like lectin domain-containing protein</fullName>
    </submittedName>
</protein>
<dbReference type="GO" id="GO:0016791">
    <property type="term" value="F:phosphatase activity"/>
    <property type="evidence" value="ECO:0007669"/>
    <property type="project" value="InterPro"/>
</dbReference>
<dbReference type="GO" id="GO:0005737">
    <property type="term" value="C:cytoplasm"/>
    <property type="evidence" value="ECO:0007669"/>
    <property type="project" value="TreeGrafter"/>
</dbReference>
<dbReference type="RefSeq" id="WP_073322612.1">
    <property type="nucleotide sequence ID" value="NZ_FQWD01000003.1"/>
</dbReference>
<dbReference type="STRING" id="634436.SAMN05216361_2391"/>
<dbReference type="EMBL" id="FQWD01000003">
    <property type="protein sequence ID" value="SHG48459.1"/>
    <property type="molecule type" value="Genomic_DNA"/>
</dbReference>
<dbReference type="AlphaFoldDB" id="A0A1M5K7H2"/>
<feature type="signal peptide" evidence="1">
    <location>
        <begin position="1"/>
        <end position="22"/>
    </location>
</feature>
<accession>A0A1M5K7H2</accession>
<dbReference type="InterPro" id="IPR001229">
    <property type="entry name" value="Jacalin-like_lectin_dom"/>
</dbReference>
<keyword evidence="3" id="KW-0430">Lectin</keyword>
<keyword evidence="1" id="KW-0732">Signal</keyword>
<evidence type="ECO:0000313" key="3">
    <source>
        <dbReference type="EMBL" id="SHG48459.1"/>
    </source>
</evidence>
<dbReference type="InterPro" id="IPR036404">
    <property type="entry name" value="Jacalin-like_lectin_dom_sf"/>
</dbReference>
<evidence type="ECO:0000313" key="4">
    <source>
        <dbReference type="Proteomes" id="UP000184520"/>
    </source>
</evidence>
<gene>
    <name evidence="3" type="ORF">SAMN05216361_2391</name>
</gene>
<organism evidence="3 4">
    <name type="scientific">Marisediminitalea aggregata</name>
    <dbReference type="NCBI Taxonomy" id="634436"/>
    <lineage>
        <taxon>Bacteria</taxon>
        <taxon>Pseudomonadati</taxon>
        <taxon>Pseudomonadota</taxon>
        <taxon>Gammaproteobacteria</taxon>
        <taxon>Alteromonadales</taxon>
        <taxon>Alteromonadaceae</taxon>
        <taxon>Marisediminitalea</taxon>
    </lineage>
</organism>
<dbReference type="Proteomes" id="UP000184520">
    <property type="component" value="Unassembled WGS sequence"/>
</dbReference>
<evidence type="ECO:0000256" key="1">
    <source>
        <dbReference type="SAM" id="SignalP"/>
    </source>
</evidence>
<dbReference type="GO" id="GO:0030246">
    <property type="term" value="F:carbohydrate binding"/>
    <property type="evidence" value="ECO:0007669"/>
    <property type="project" value="UniProtKB-KW"/>
</dbReference>
<dbReference type="Pfam" id="PF22669">
    <property type="entry name" value="Exo_endo_phos2"/>
    <property type="match status" value="1"/>
</dbReference>
<feature type="domain" description="Jacalin-type lectin" evidence="2">
    <location>
        <begin position="292"/>
        <end position="431"/>
    </location>
</feature>
<dbReference type="PANTHER" id="PTHR16320:SF1">
    <property type="entry name" value="SPHINGOMYELINASE DDB_G0288017"/>
    <property type="match status" value="1"/>
</dbReference>
<dbReference type="PROSITE" id="PS51752">
    <property type="entry name" value="JACALIN_LECTIN"/>
    <property type="match status" value="1"/>
</dbReference>
<proteinExistence type="predicted"/>
<dbReference type="GO" id="GO:0046856">
    <property type="term" value="P:phosphatidylinositol dephosphorylation"/>
    <property type="evidence" value="ECO:0007669"/>
    <property type="project" value="InterPro"/>
</dbReference>
<dbReference type="InterPro" id="IPR000300">
    <property type="entry name" value="IPPc"/>
</dbReference>
<feature type="chain" id="PRO_5013359279" evidence="1">
    <location>
        <begin position="23"/>
        <end position="433"/>
    </location>
</feature>
<dbReference type="SUPFAM" id="SSF51101">
    <property type="entry name" value="Mannose-binding lectins"/>
    <property type="match status" value="1"/>
</dbReference>
<keyword evidence="4" id="KW-1185">Reference proteome</keyword>
<dbReference type="OrthoDB" id="338539at2"/>
<sequence>MKFRQSLLLTIAALSSSGVSHAETGTFTTLSYNVAGLLELFSSADTDRQQATEQISCYVNAFDVVNVQEDFNYHAALYDTCNTHTHRTSTTGGMGIGSGLNTMSYYPFPGVYRVSWDNCNGVDCLTPKGFTLTQVQLSEGVYVDVYNLHTQAQVAEADLSARRANILQLVDYINQHSSDNAVIIAGDTNTRFTREGDNIRELLDIGFSDVWVDLVRHGSIPASGAEALVCDPKITDFNCEIVDKVLYRSNAFINLTPTDYLVRVDDLNSNGEKLSDHPPVAANWHYSTNVNMQLSGYSGGTGGQFFSDVTAVDANPDVASVWLRAGARVDQIGLTDSTGTSRSYGGTGGNLQALTLQTGEYVTAVEVCLGVRNNSQRVFYTAIETNQQRAISGGTTTANCTQYQAPNGWQISGWHGRAANELDALGVIYTPVN</sequence>
<dbReference type="SMART" id="SM00915">
    <property type="entry name" value="Jacalin"/>
    <property type="match status" value="1"/>
</dbReference>
<dbReference type="PANTHER" id="PTHR16320">
    <property type="entry name" value="SPHINGOMYELINASE FAMILY MEMBER"/>
    <property type="match status" value="1"/>
</dbReference>
<dbReference type="Gene3D" id="3.60.10.10">
    <property type="entry name" value="Endonuclease/exonuclease/phosphatase"/>
    <property type="match status" value="1"/>
</dbReference>
<dbReference type="SUPFAM" id="SSF56219">
    <property type="entry name" value="DNase I-like"/>
    <property type="match status" value="1"/>
</dbReference>